<dbReference type="AlphaFoldDB" id="A0A073IB15"/>
<reference evidence="3" key="1">
    <citation type="journal article" date="2014" name="Cell">
        <title>The Architecture of a Scrambled Genome Reveals Massive Levels of Genomic Rearrangement during Development.</title>
        <authorList>
            <person name="Chen X."/>
            <person name="Bracht J.R."/>
            <person name="Goldman A.D."/>
            <person name="Dolzhenko E."/>
            <person name="Clay D.M."/>
            <person name="Swart E.C."/>
            <person name="Perlman D.H."/>
            <person name="Doak T.G."/>
            <person name="Stuart A."/>
            <person name="Amemiya C.T."/>
            <person name="Sebra R.P."/>
            <person name="Landweber L.F."/>
        </authorList>
    </citation>
    <scope>NUCLEOTIDE SEQUENCE [LARGE SCALE GENOMIC DNA]</scope>
    <source>
        <strain evidence="3">JRB310</strain>
    </source>
</reference>
<evidence type="ECO:0000313" key="3">
    <source>
        <dbReference type="Proteomes" id="UP000053232"/>
    </source>
</evidence>
<keyword evidence="3" id="KW-1185">Reference proteome</keyword>
<sequence>MNENNNLFEEFVQRLYFNFGKFQIEGFRTQSGMVSSSQGSSGFNSGYESIAYIRSKQITNLNQSMSPEKRRANTRERSRGQREFQISNRIQKKVYQLGVQYQMNQAPYQHIELQQDHHNYQMKNANNFNETSHQLYNHAICYQLRTSLNSTIVLKQ</sequence>
<proteinExistence type="predicted"/>
<feature type="region of interest" description="Disordered" evidence="1">
    <location>
        <begin position="63"/>
        <end position="82"/>
    </location>
</feature>
<protein>
    <submittedName>
        <fullName evidence="2">Uncharacterized protein</fullName>
    </submittedName>
</protein>
<feature type="compositionally biased region" description="Basic and acidic residues" evidence="1">
    <location>
        <begin position="67"/>
        <end position="82"/>
    </location>
</feature>
<comment type="caution">
    <text evidence="2">The sequence shown here is derived from an EMBL/GenBank/DDBJ whole genome shotgun (WGS) entry which is preliminary data.</text>
</comment>
<accession>A0A073IB15</accession>
<name>A0A073IB15_9SPIT</name>
<organism evidence="2 3">
    <name type="scientific">Oxytricha trifallax</name>
    <dbReference type="NCBI Taxonomy" id="1172189"/>
    <lineage>
        <taxon>Eukaryota</taxon>
        <taxon>Sar</taxon>
        <taxon>Alveolata</taxon>
        <taxon>Ciliophora</taxon>
        <taxon>Intramacronucleata</taxon>
        <taxon>Spirotrichea</taxon>
        <taxon>Stichotrichia</taxon>
        <taxon>Sporadotrichida</taxon>
        <taxon>Oxytrichidae</taxon>
        <taxon>Oxytrichinae</taxon>
        <taxon>Oxytricha</taxon>
    </lineage>
</organism>
<dbReference type="EMBL" id="ARYC01016939">
    <property type="protein sequence ID" value="KEJ82567.1"/>
    <property type="molecule type" value="Genomic_DNA"/>
</dbReference>
<evidence type="ECO:0000256" key="1">
    <source>
        <dbReference type="SAM" id="MobiDB-lite"/>
    </source>
</evidence>
<evidence type="ECO:0000313" key="2">
    <source>
        <dbReference type="EMBL" id="KEJ82567.1"/>
    </source>
</evidence>
<dbReference type="Proteomes" id="UP000053232">
    <property type="component" value="Unassembled WGS sequence"/>
</dbReference>
<gene>
    <name evidence="2" type="ORF">OXYTRIMIC_307</name>
</gene>